<reference evidence="2" key="1">
    <citation type="submission" date="2016-10" db="EMBL/GenBank/DDBJ databases">
        <authorList>
            <person name="Varghese N."/>
            <person name="Submissions S."/>
        </authorList>
    </citation>
    <scope>NUCLEOTIDE SEQUENCE [LARGE SCALE GENOMIC DNA]</scope>
    <source>
        <strain evidence="2">2SM5</strain>
    </source>
</reference>
<dbReference type="PANTHER" id="PTHR38774:SF1">
    <property type="entry name" value="CYTOPLASMIC PROTEIN"/>
    <property type="match status" value="1"/>
</dbReference>
<dbReference type="EMBL" id="LT629748">
    <property type="protein sequence ID" value="SDS65984.1"/>
    <property type="molecule type" value="Genomic_DNA"/>
</dbReference>
<sequence>MMVAGKRRYRVDLSSLQAVCETNFFRLYQLMPDLAVQDERQILLSATDETEQRLVMRVIERCRYTTTLTLQHERRHDWFAPPSMEVRMYHDARMAEVVAAYNRRRFQGVYPYPNEQMLQPDEKFQLNSFLGEWLGYCQRHGQSAQPVLINR</sequence>
<organism evidence="1 2">
    <name type="scientific">Halopseudomonas litoralis</name>
    <dbReference type="NCBI Taxonomy" id="797277"/>
    <lineage>
        <taxon>Bacteria</taxon>
        <taxon>Pseudomonadati</taxon>
        <taxon>Pseudomonadota</taxon>
        <taxon>Gammaproteobacteria</taxon>
        <taxon>Pseudomonadales</taxon>
        <taxon>Pseudomonadaceae</taxon>
        <taxon>Halopseudomonas</taxon>
    </lineage>
</organism>
<gene>
    <name evidence="1" type="ORF">SAMN05216198_2456</name>
</gene>
<keyword evidence="2" id="KW-1185">Reference proteome</keyword>
<proteinExistence type="predicted"/>
<accession>A0A1H1U0U0</accession>
<evidence type="ECO:0000313" key="1">
    <source>
        <dbReference type="EMBL" id="SDS65984.1"/>
    </source>
</evidence>
<dbReference type="AlphaFoldDB" id="A0A1H1U0U0"/>
<dbReference type="Proteomes" id="UP000243426">
    <property type="component" value="Chromosome I"/>
</dbReference>
<evidence type="ECO:0000313" key="2">
    <source>
        <dbReference type="Proteomes" id="UP000243426"/>
    </source>
</evidence>
<dbReference type="STRING" id="797277.SAMN05216198_2456"/>
<evidence type="ECO:0008006" key="3">
    <source>
        <dbReference type="Google" id="ProtNLM"/>
    </source>
</evidence>
<name>A0A1H1U0U0_9GAMM</name>
<dbReference type="InterPro" id="IPR009659">
    <property type="entry name" value="DUF1249"/>
</dbReference>
<dbReference type="Pfam" id="PF06853">
    <property type="entry name" value="DUF1249"/>
    <property type="match status" value="1"/>
</dbReference>
<dbReference type="RefSeq" id="WP_407920210.1">
    <property type="nucleotide sequence ID" value="NZ_LT629748.1"/>
</dbReference>
<dbReference type="PANTHER" id="PTHR38774">
    <property type="entry name" value="CYTOPLASMIC PROTEIN-RELATED"/>
    <property type="match status" value="1"/>
</dbReference>
<protein>
    <recommendedName>
        <fullName evidence="3">Dehydrogenase</fullName>
    </recommendedName>
</protein>